<proteinExistence type="predicted"/>
<name>A0A2Z2K3X6_9BACL</name>
<accession>A0A2Z2K3X6</accession>
<evidence type="ECO:0000256" key="1">
    <source>
        <dbReference type="SAM" id="Phobius"/>
    </source>
</evidence>
<keyword evidence="1" id="KW-0812">Transmembrane</keyword>
<evidence type="ECO:0000313" key="3">
    <source>
        <dbReference type="Proteomes" id="UP000249890"/>
    </source>
</evidence>
<dbReference type="EMBL" id="CP021780">
    <property type="protein sequence ID" value="ASA20276.1"/>
    <property type="molecule type" value="Genomic_DNA"/>
</dbReference>
<evidence type="ECO:0000313" key="2">
    <source>
        <dbReference type="EMBL" id="ASA20276.1"/>
    </source>
</evidence>
<keyword evidence="1" id="KW-0472">Membrane</keyword>
<dbReference type="KEGG" id="pdh:B9T62_05365"/>
<reference evidence="2 3" key="1">
    <citation type="submission" date="2017-06" db="EMBL/GenBank/DDBJ databases">
        <title>Complete genome sequence of Paenibacillus donghaensis KCTC 13049T isolated from East Sea sediment, South Korea.</title>
        <authorList>
            <person name="Jung B.K."/>
            <person name="Hong S.-J."/>
            <person name="Shin J.-H."/>
        </authorList>
    </citation>
    <scope>NUCLEOTIDE SEQUENCE [LARGE SCALE GENOMIC DNA]</scope>
    <source>
        <strain evidence="2 3">KCTC 13049</strain>
    </source>
</reference>
<dbReference type="AlphaFoldDB" id="A0A2Z2K3X6"/>
<dbReference type="OrthoDB" id="2641940at2"/>
<organism evidence="2 3">
    <name type="scientific">Paenibacillus donghaensis</name>
    <dbReference type="NCBI Taxonomy" id="414771"/>
    <lineage>
        <taxon>Bacteria</taxon>
        <taxon>Bacillati</taxon>
        <taxon>Bacillota</taxon>
        <taxon>Bacilli</taxon>
        <taxon>Bacillales</taxon>
        <taxon>Paenibacillaceae</taxon>
        <taxon>Paenibacillus</taxon>
    </lineage>
</organism>
<keyword evidence="3" id="KW-1185">Reference proteome</keyword>
<keyword evidence="1" id="KW-1133">Transmembrane helix</keyword>
<sequence>MNLTVVVIALMLWIVYKKGSNGLPSWLVKTIGVFLIIMLIRNLGEVYQFVFVESDAWWPLVKENGARFSENLRSLLRKMMEGGAES</sequence>
<dbReference type="Proteomes" id="UP000249890">
    <property type="component" value="Chromosome"/>
</dbReference>
<protein>
    <submittedName>
        <fullName evidence="2">Uncharacterized protein</fullName>
    </submittedName>
</protein>
<gene>
    <name evidence="2" type="ORF">B9T62_05365</name>
</gene>
<feature type="transmembrane region" description="Helical" evidence="1">
    <location>
        <begin position="27"/>
        <end position="44"/>
    </location>
</feature>
<dbReference type="RefSeq" id="WP_087914298.1">
    <property type="nucleotide sequence ID" value="NZ_CP021780.1"/>
</dbReference>